<evidence type="ECO:0000313" key="3">
    <source>
        <dbReference type="Proteomes" id="UP000006180"/>
    </source>
</evidence>
<accession>I3X5H9</accession>
<dbReference type="KEGG" id="sfd:USDA257_c25600"/>
<protein>
    <recommendedName>
        <fullName evidence="4">Aldose 1-epimerase</fullName>
    </recommendedName>
</protein>
<dbReference type="GO" id="GO:0030246">
    <property type="term" value="F:carbohydrate binding"/>
    <property type="evidence" value="ECO:0007669"/>
    <property type="project" value="InterPro"/>
</dbReference>
<dbReference type="InterPro" id="IPR011013">
    <property type="entry name" value="Gal_mutarotase_sf_dom"/>
</dbReference>
<dbReference type="GO" id="GO:0016853">
    <property type="term" value="F:isomerase activity"/>
    <property type="evidence" value="ECO:0007669"/>
    <property type="project" value="InterPro"/>
</dbReference>
<feature type="region of interest" description="Disordered" evidence="1">
    <location>
        <begin position="1"/>
        <end position="30"/>
    </location>
</feature>
<dbReference type="GO" id="GO:0005975">
    <property type="term" value="P:carbohydrate metabolic process"/>
    <property type="evidence" value="ECO:0007669"/>
    <property type="project" value="InterPro"/>
</dbReference>
<dbReference type="EMBL" id="CP003563">
    <property type="protein sequence ID" value="AFL51135.1"/>
    <property type="molecule type" value="Genomic_DNA"/>
</dbReference>
<dbReference type="Gene3D" id="2.70.98.10">
    <property type="match status" value="1"/>
</dbReference>
<name>I3X5H9_SINF2</name>
<evidence type="ECO:0000313" key="2">
    <source>
        <dbReference type="EMBL" id="AFL51135.1"/>
    </source>
</evidence>
<dbReference type="Proteomes" id="UP000006180">
    <property type="component" value="Chromosome"/>
</dbReference>
<proteinExistence type="predicted"/>
<dbReference type="AlphaFoldDB" id="I3X5H9"/>
<dbReference type="eggNOG" id="COG2017">
    <property type="taxonomic scope" value="Bacteria"/>
</dbReference>
<evidence type="ECO:0008006" key="4">
    <source>
        <dbReference type="Google" id="ProtNLM"/>
    </source>
</evidence>
<reference evidence="2 3" key="1">
    <citation type="journal article" date="2012" name="J. Bacteriol.">
        <title>Complete genome sequence of the broad-host-range strain Sinorhizobium fredii USDA257.</title>
        <authorList>
            <person name="Schuldes J."/>
            <person name="Rodriguez Orbegoso M."/>
            <person name="Schmeisser C."/>
            <person name="Krishnan H.B."/>
            <person name="Daniel R."/>
            <person name="Streit W.R."/>
        </authorList>
    </citation>
    <scope>NUCLEOTIDE SEQUENCE [LARGE SCALE GENOMIC DNA]</scope>
    <source>
        <strain evidence="2 3">USDA 257</strain>
    </source>
</reference>
<dbReference type="HOGENOM" id="CLU_052486_0_0_5"/>
<evidence type="ECO:0000256" key="1">
    <source>
        <dbReference type="SAM" id="MobiDB-lite"/>
    </source>
</evidence>
<dbReference type="Pfam" id="PF01263">
    <property type="entry name" value="Aldose_epim"/>
    <property type="match status" value="1"/>
</dbReference>
<sequence>MRRPCRRTATFTGSGACRKGPTVPMPSPEPLEIRRGPFVARFAPQNGGRMTHLRHAAMGDILVPTPDASFDPLYWPKAGAYPLFPYHNRLIGAAFVHEGRRYLVKAHPALGTDAVHGPAHRRPWHVISRGDDRLVLALDYQADEDWPFDFRATQAFRLHPDGLEVVLTLGNTGRENMPSGFGWHPYFAAGLGKQVFCDAAKRWPLDAVGIPSGVPPEARAGNEPFPDEAFTEHLSEWSRAAAVLDGGAQITLAADWALPHLVAHRMPSYICLEPVSHVAGAFGFPPHSRAETGLRIQAPGEERSARISLRMTAKT</sequence>
<gene>
    <name evidence="2" type="ORF">USDA257_c25600</name>
</gene>
<dbReference type="SUPFAM" id="SSF74650">
    <property type="entry name" value="Galactose mutarotase-like"/>
    <property type="match status" value="1"/>
</dbReference>
<dbReference type="STRING" id="1185652.USDA257_c25600"/>
<dbReference type="PATRIC" id="fig|1185652.3.peg.2652"/>
<dbReference type="InterPro" id="IPR008183">
    <property type="entry name" value="Aldose_1/G6P_1-epimerase"/>
</dbReference>
<organism evidence="2 3">
    <name type="scientific">Sinorhizobium fredii (strain USDA 257)</name>
    <dbReference type="NCBI Taxonomy" id="1185652"/>
    <lineage>
        <taxon>Bacteria</taxon>
        <taxon>Pseudomonadati</taxon>
        <taxon>Pseudomonadota</taxon>
        <taxon>Alphaproteobacteria</taxon>
        <taxon>Hyphomicrobiales</taxon>
        <taxon>Rhizobiaceae</taxon>
        <taxon>Sinorhizobium/Ensifer group</taxon>
        <taxon>Sinorhizobium</taxon>
    </lineage>
</organism>
<dbReference type="InterPro" id="IPR014718">
    <property type="entry name" value="GH-type_carb-bd"/>
</dbReference>